<dbReference type="AlphaFoldDB" id="A0A1Y4LRV5"/>
<dbReference type="PANTHER" id="PTHR30399">
    <property type="entry name" value="UNCHARACTERIZED PROTEIN YGJP"/>
    <property type="match status" value="1"/>
</dbReference>
<dbReference type="EMBL" id="NFKM01000014">
    <property type="protein sequence ID" value="OUP59367.1"/>
    <property type="molecule type" value="Genomic_DNA"/>
</dbReference>
<gene>
    <name evidence="2" type="ORF">B5F14_07405</name>
</gene>
<dbReference type="PANTHER" id="PTHR30399:SF1">
    <property type="entry name" value="UTP PYROPHOSPHATASE"/>
    <property type="match status" value="1"/>
</dbReference>
<organism evidence="2 3">
    <name type="scientific">Faecalitalea cylindroides</name>
    <dbReference type="NCBI Taxonomy" id="39483"/>
    <lineage>
        <taxon>Bacteria</taxon>
        <taxon>Bacillati</taxon>
        <taxon>Bacillota</taxon>
        <taxon>Erysipelotrichia</taxon>
        <taxon>Erysipelotrichales</taxon>
        <taxon>Erysipelotrichaceae</taxon>
        <taxon>Faecalitalea</taxon>
    </lineage>
</organism>
<dbReference type="InterPro" id="IPR002725">
    <property type="entry name" value="YgjP-like_metallopeptidase"/>
</dbReference>
<proteinExistence type="predicted"/>
<dbReference type="InterPro" id="IPR053136">
    <property type="entry name" value="UTP_pyrophosphatase-like"/>
</dbReference>
<reference evidence="3" key="1">
    <citation type="submission" date="2017-04" db="EMBL/GenBank/DDBJ databases">
        <title>Function of individual gut microbiota members based on whole genome sequencing of pure cultures obtained from chicken caecum.</title>
        <authorList>
            <person name="Medvecky M."/>
            <person name="Cejkova D."/>
            <person name="Polansky O."/>
            <person name="Karasova D."/>
            <person name="Kubasova T."/>
            <person name="Cizek A."/>
            <person name="Rychlik I."/>
        </authorList>
    </citation>
    <scope>NUCLEOTIDE SEQUENCE [LARGE SCALE GENOMIC DNA]</scope>
    <source>
        <strain evidence="3">An178</strain>
    </source>
</reference>
<comment type="caution">
    <text evidence="2">The sequence shown here is derived from an EMBL/GenBank/DDBJ whole genome shotgun (WGS) entry which is preliminary data.</text>
</comment>
<accession>A0A1Y4LRV5</accession>
<evidence type="ECO:0000313" key="2">
    <source>
        <dbReference type="EMBL" id="OUP59367.1"/>
    </source>
</evidence>
<dbReference type="Pfam" id="PF01863">
    <property type="entry name" value="YgjP-like"/>
    <property type="match status" value="1"/>
</dbReference>
<name>A0A1Y4LRV5_9FIRM</name>
<sequence length="222" mass="26062">MSDIAKKQKIDSIDYVVKVSKRKGIRMSIAPGGELVVHADPFCSDDTIKQFVKQYTDKIKVQSHPGMIRLFGKSFKIKKVQGQTNHITTCEDEIIIQTKPSADATLVFKEFLNRYAKEVFEDIMDMTILRFKEYSLNKPTLKVRTMKRSWGICHPESNYITLNFELIHYPVEFVEYVICHEFVHLLEPNHSKQFYEILSTVMPDYKRRLDLIEEGKEKQYLM</sequence>
<evidence type="ECO:0000259" key="1">
    <source>
        <dbReference type="Pfam" id="PF01863"/>
    </source>
</evidence>
<dbReference type="RefSeq" id="WP_087158851.1">
    <property type="nucleotide sequence ID" value="NZ_NFKM01000014.1"/>
</dbReference>
<dbReference type="CDD" id="cd07344">
    <property type="entry name" value="M48_yhfN_like"/>
    <property type="match status" value="1"/>
</dbReference>
<dbReference type="Gene3D" id="3.30.2010.10">
    <property type="entry name" value="Metalloproteases ('zincins'), catalytic domain"/>
    <property type="match status" value="1"/>
</dbReference>
<protein>
    <recommendedName>
        <fullName evidence="1">YgjP-like metallopeptidase domain-containing protein</fullName>
    </recommendedName>
</protein>
<feature type="domain" description="YgjP-like metallopeptidase" evidence="1">
    <location>
        <begin position="25"/>
        <end position="208"/>
    </location>
</feature>
<dbReference type="Proteomes" id="UP000195447">
    <property type="component" value="Unassembled WGS sequence"/>
</dbReference>
<evidence type="ECO:0000313" key="3">
    <source>
        <dbReference type="Proteomes" id="UP000195447"/>
    </source>
</evidence>
<keyword evidence="3" id="KW-1185">Reference proteome</keyword>